<feature type="region of interest" description="Disordered" evidence="1">
    <location>
        <begin position="1"/>
        <end position="20"/>
    </location>
</feature>
<evidence type="ECO:0000256" key="1">
    <source>
        <dbReference type="SAM" id="MobiDB-lite"/>
    </source>
</evidence>
<proteinExistence type="predicted"/>
<dbReference type="EMBL" id="BAAAOG010000002">
    <property type="protein sequence ID" value="GAA1955131.1"/>
    <property type="molecule type" value="Genomic_DNA"/>
</dbReference>
<reference evidence="2 3" key="1">
    <citation type="journal article" date="2019" name="Int. J. Syst. Evol. Microbiol.">
        <title>The Global Catalogue of Microorganisms (GCM) 10K type strain sequencing project: providing services to taxonomists for standard genome sequencing and annotation.</title>
        <authorList>
            <consortium name="The Broad Institute Genomics Platform"/>
            <consortium name="The Broad Institute Genome Sequencing Center for Infectious Disease"/>
            <person name="Wu L."/>
            <person name="Ma J."/>
        </authorList>
    </citation>
    <scope>NUCLEOTIDE SEQUENCE [LARGE SCALE GENOMIC DNA]</scope>
    <source>
        <strain evidence="2 3">JCM 14901</strain>
    </source>
</reference>
<accession>A0ABN2QQU4</accession>
<protein>
    <submittedName>
        <fullName evidence="2">Uncharacterized protein</fullName>
    </submittedName>
</protein>
<gene>
    <name evidence="2" type="ORF">GCM10009776_16430</name>
</gene>
<organism evidence="2 3">
    <name type="scientific">Microbacterium deminutum</name>
    <dbReference type="NCBI Taxonomy" id="344164"/>
    <lineage>
        <taxon>Bacteria</taxon>
        <taxon>Bacillati</taxon>
        <taxon>Actinomycetota</taxon>
        <taxon>Actinomycetes</taxon>
        <taxon>Micrococcales</taxon>
        <taxon>Microbacteriaceae</taxon>
        <taxon>Microbacterium</taxon>
    </lineage>
</organism>
<feature type="region of interest" description="Disordered" evidence="1">
    <location>
        <begin position="44"/>
        <end position="77"/>
    </location>
</feature>
<sequence>MQVHGERIGMSSAYGQSPRTSWAVAQAPRSVLRHSPSTLMNFRLTQVGDERPRGAPGEWRAPNRRDVPSTLMNNRAV</sequence>
<evidence type="ECO:0000313" key="2">
    <source>
        <dbReference type="EMBL" id="GAA1955131.1"/>
    </source>
</evidence>
<evidence type="ECO:0000313" key="3">
    <source>
        <dbReference type="Proteomes" id="UP001499933"/>
    </source>
</evidence>
<dbReference type="Proteomes" id="UP001499933">
    <property type="component" value="Unassembled WGS sequence"/>
</dbReference>
<name>A0ABN2QQU4_9MICO</name>
<comment type="caution">
    <text evidence="2">The sequence shown here is derived from an EMBL/GenBank/DDBJ whole genome shotgun (WGS) entry which is preliminary data.</text>
</comment>
<keyword evidence="3" id="KW-1185">Reference proteome</keyword>